<dbReference type="SUPFAM" id="SSF51735">
    <property type="entry name" value="NAD(P)-binding Rossmann-fold domains"/>
    <property type="match status" value="1"/>
</dbReference>
<dbReference type="PANTHER" id="PTHR42760:SF40">
    <property type="entry name" value="3-OXOACYL-[ACYL-CARRIER-PROTEIN] REDUCTASE, CHLOROPLASTIC"/>
    <property type="match status" value="1"/>
</dbReference>
<evidence type="ECO:0000313" key="3">
    <source>
        <dbReference type="Proteomes" id="UP001501204"/>
    </source>
</evidence>
<dbReference type="CDD" id="cd05233">
    <property type="entry name" value="SDR_c"/>
    <property type="match status" value="1"/>
</dbReference>
<dbReference type="RefSeq" id="WP_344124858.1">
    <property type="nucleotide sequence ID" value="NZ_BAAAOA010000062.1"/>
</dbReference>
<dbReference type="Gene3D" id="3.40.50.720">
    <property type="entry name" value="NAD(P)-binding Rossmann-like Domain"/>
    <property type="match status" value="1"/>
</dbReference>
<dbReference type="PRINTS" id="PR00081">
    <property type="entry name" value="GDHRDH"/>
</dbReference>
<keyword evidence="3" id="KW-1185">Reference proteome</keyword>
<dbReference type="EMBL" id="BAAAOA010000062">
    <property type="protein sequence ID" value="GAA1775405.1"/>
    <property type="molecule type" value="Genomic_DNA"/>
</dbReference>
<name>A0ABP4XD17_9MICC</name>
<dbReference type="Proteomes" id="UP001501204">
    <property type="component" value="Unassembled WGS sequence"/>
</dbReference>
<comment type="caution">
    <text evidence="2">The sequence shown here is derived from an EMBL/GenBank/DDBJ whole genome shotgun (WGS) entry which is preliminary data.</text>
</comment>
<organism evidence="2 3">
    <name type="scientific">Kocuria aegyptia</name>
    <dbReference type="NCBI Taxonomy" id="330943"/>
    <lineage>
        <taxon>Bacteria</taxon>
        <taxon>Bacillati</taxon>
        <taxon>Actinomycetota</taxon>
        <taxon>Actinomycetes</taxon>
        <taxon>Micrococcales</taxon>
        <taxon>Micrococcaceae</taxon>
        <taxon>Kocuria</taxon>
    </lineage>
</organism>
<reference evidence="3" key="1">
    <citation type="journal article" date="2019" name="Int. J. Syst. Evol. Microbiol.">
        <title>The Global Catalogue of Microorganisms (GCM) 10K type strain sequencing project: providing services to taxonomists for standard genome sequencing and annotation.</title>
        <authorList>
            <consortium name="The Broad Institute Genomics Platform"/>
            <consortium name="The Broad Institute Genome Sequencing Center for Infectious Disease"/>
            <person name="Wu L."/>
            <person name="Ma J."/>
        </authorList>
    </citation>
    <scope>NUCLEOTIDE SEQUENCE [LARGE SCALE GENOMIC DNA]</scope>
    <source>
        <strain evidence="3">JCM 14735</strain>
    </source>
</reference>
<dbReference type="PRINTS" id="PR00080">
    <property type="entry name" value="SDRFAMILY"/>
</dbReference>
<dbReference type="InterPro" id="IPR036291">
    <property type="entry name" value="NAD(P)-bd_dom_sf"/>
</dbReference>
<evidence type="ECO:0000256" key="1">
    <source>
        <dbReference type="ARBA" id="ARBA00006484"/>
    </source>
</evidence>
<sequence length="262" mass="27193">MTDRQFPGQFPDRRTAIVTGAGAARGIGRHVARRLAQEGWALAVLDVDADGIRLFAAELAEQTAHPVRGIAVDVADPASVDAAFEEIDAHLPPVLAEVNLAGIASPHTLFELTKDVWTRVMDVNATGTLLMMQAAAQRMIEGGHGGRIVNTSSITAYDGGGTFSKTGYAAAKAAVLGLTRGGARELGGHGITCNAIVPGPIDTDIMGGALTDERRATLSSAVPTGRVGRPEEVAALVNFLTSHEAGFVNGASYFVDGGKHMV</sequence>
<gene>
    <name evidence="2" type="ORF">GCM10009767_36120</name>
</gene>
<accession>A0ABP4XD17</accession>
<dbReference type="PANTHER" id="PTHR42760">
    <property type="entry name" value="SHORT-CHAIN DEHYDROGENASES/REDUCTASES FAMILY MEMBER"/>
    <property type="match status" value="1"/>
</dbReference>
<protein>
    <submittedName>
        <fullName evidence="2">SDR family NAD(P)-dependent oxidoreductase</fullName>
    </submittedName>
</protein>
<dbReference type="Pfam" id="PF13561">
    <property type="entry name" value="adh_short_C2"/>
    <property type="match status" value="1"/>
</dbReference>
<comment type="similarity">
    <text evidence="1">Belongs to the short-chain dehydrogenases/reductases (SDR) family.</text>
</comment>
<evidence type="ECO:0000313" key="2">
    <source>
        <dbReference type="EMBL" id="GAA1775405.1"/>
    </source>
</evidence>
<proteinExistence type="inferred from homology"/>
<dbReference type="InterPro" id="IPR002347">
    <property type="entry name" value="SDR_fam"/>
</dbReference>